<dbReference type="InterPro" id="IPR036397">
    <property type="entry name" value="RNaseH_sf"/>
</dbReference>
<dbReference type="PANTHER" id="PTHR47074:SF48">
    <property type="entry name" value="POLYNUCLEOTIDYL TRANSFERASE, RIBONUCLEASE H-LIKE SUPERFAMILY PROTEIN"/>
    <property type="match status" value="1"/>
</dbReference>
<reference evidence="3" key="1">
    <citation type="submission" date="2023-05" db="EMBL/GenBank/DDBJ databases">
        <title>Genome and transcriptome analyses reveal genes involved in the formation of fine ridges on petal epidermal cells in Hibiscus trionum.</title>
        <authorList>
            <person name="Koshimizu S."/>
            <person name="Masuda S."/>
            <person name="Ishii T."/>
            <person name="Shirasu K."/>
            <person name="Hoshino A."/>
            <person name="Arita M."/>
        </authorList>
    </citation>
    <scope>NUCLEOTIDE SEQUENCE</scope>
    <source>
        <strain evidence="3">Hamamatsu line</strain>
    </source>
</reference>
<feature type="domain" description="Reverse transcriptase zinc-binding" evidence="2">
    <location>
        <begin position="54"/>
        <end position="142"/>
    </location>
</feature>
<evidence type="ECO:0000259" key="2">
    <source>
        <dbReference type="Pfam" id="PF13966"/>
    </source>
</evidence>
<name>A0A9W7ICX9_HIBTR</name>
<dbReference type="Pfam" id="PF13966">
    <property type="entry name" value="zf-RVT"/>
    <property type="match status" value="1"/>
</dbReference>
<dbReference type="OrthoDB" id="959921at2759"/>
<gene>
    <name evidence="3" type="ORF">HRI_002972400</name>
</gene>
<dbReference type="InterPro" id="IPR002156">
    <property type="entry name" value="RNaseH_domain"/>
</dbReference>
<protein>
    <recommendedName>
        <fullName evidence="5">Reverse transcriptase</fullName>
    </recommendedName>
</protein>
<dbReference type="SUPFAM" id="SSF53098">
    <property type="entry name" value="Ribonuclease H-like"/>
    <property type="match status" value="1"/>
</dbReference>
<evidence type="ECO:0000259" key="1">
    <source>
        <dbReference type="Pfam" id="PF13456"/>
    </source>
</evidence>
<comment type="caution">
    <text evidence="3">The sequence shown here is derived from an EMBL/GenBank/DDBJ whole genome shotgun (WGS) entry which is preliminary data.</text>
</comment>
<accession>A0A9W7ICX9</accession>
<keyword evidence="4" id="KW-1185">Reference proteome</keyword>
<organism evidence="3 4">
    <name type="scientific">Hibiscus trionum</name>
    <name type="common">Flower of an hour</name>
    <dbReference type="NCBI Taxonomy" id="183268"/>
    <lineage>
        <taxon>Eukaryota</taxon>
        <taxon>Viridiplantae</taxon>
        <taxon>Streptophyta</taxon>
        <taxon>Embryophyta</taxon>
        <taxon>Tracheophyta</taxon>
        <taxon>Spermatophyta</taxon>
        <taxon>Magnoliopsida</taxon>
        <taxon>eudicotyledons</taxon>
        <taxon>Gunneridae</taxon>
        <taxon>Pentapetalae</taxon>
        <taxon>rosids</taxon>
        <taxon>malvids</taxon>
        <taxon>Malvales</taxon>
        <taxon>Malvaceae</taxon>
        <taxon>Malvoideae</taxon>
        <taxon>Hibiscus</taxon>
    </lineage>
</organism>
<evidence type="ECO:0008006" key="5">
    <source>
        <dbReference type="Google" id="ProtNLM"/>
    </source>
</evidence>
<dbReference type="InterPro" id="IPR044730">
    <property type="entry name" value="RNase_H-like_dom_plant"/>
</dbReference>
<dbReference type="Pfam" id="PF13456">
    <property type="entry name" value="RVT_3"/>
    <property type="match status" value="1"/>
</dbReference>
<dbReference type="AlphaFoldDB" id="A0A9W7ICX9"/>
<dbReference type="Proteomes" id="UP001165190">
    <property type="component" value="Unassembled WGS sequence"/>
</dbReference>
<dbReference type="CDD" id="cd06222">
    <property type="entry name" value="RNase_H_like"/>
    <property type="match status" value="1"/>
</dbReference>
<proteinExistence type="predicted"/>
<dbReference type="Gene3D" id="3.30.420.10">
    <property type="entry name" value="Ribonuclease H-like superfamily/Ribonuclease H"/>
    <property type="match status" value="1"/>
</dbReference>
<dbReference type="GO" id="GO:0004523">
    <property type="term" value="F:RNA-DNA hybrid ribonuclease activity"/>
    <property type="evidence" value="ECO:0007669"/>
    <property type="project" value="InterPro"/>
</dbReference>
<evidence type="ECO:0000313" key="4">
    <source>
        <dbReference type="Proteomes" id="UP001165190"/>
    </source>
</evidence>
<dbReference type="InterPro" id="IPR012337">
    <property type="entry name" value="RNaseH-like_sf"/>
</dbReference>
<dbReference type="PANTHER" id="PTHR47074">
    <property type="entry name" value="BNAC02G40300D PROTEIN"/>
    <property type="match status" value="1"/>
</dbReference>
<dbReference type="InterPro" id="IPR052929">
    <property type="entry name" value="RNase_H-like_EbsB-rel"/>
</dbReference>
<dbReference type="InterPro" id="IPR026960">
    <property type="entry name" value="RVT-Znf"/>
</dbReference>
<dbReference type="GO" id="GO:0003676">
    <property type="term" value="F:nucleic acid binding"/>
    <property type="evidence" value="ECO:0007669"/>
    <property type="project" value="InterPro"/>
</dbReference>
<dbReference type="EMBL" id="BSYR01000025">
    <property type="protein sequence ID" value="GMI93031.1"/>
    <property type="molecule type" value="Genomic_DNA"/>
</dbReference>
<feature type="domain" description="RNase H type-1" evidence="1">
    <location>
        <begin position="243"/>
        <end position="363"/>
    </location>
</feature>
<evidence type="ECO:0000313" key="3">
    <source>
        <dbReference type="EMBL" id="GMI93031.1"/>
    </source>
</evidence>
<sequence>MVSDLIDRTNMTWKVDLVKESFSPSEAEEILCIPLSMFSQNVSLVWSGEHSGIYSVRSWYRMLLPDSVIANSDKALFKKIWQVDCPTKMNIQCWKFLKNLVPTKLNLCTRIVTTDPTCFRCLQSPENVAHVLRNCPFADQVWARVGIHSPTIDEQSSFSEWLSKLLSNISNNKSTEVLITIWALWTAQNKFIFEGEQKNPTDIVTSIKSYSLDLRLVSDCLTASNPRACIRWLAPADPFVKVNFDVGFRQHEKSATIGVIIRNMEGQILGASSLLAYHIPSTFAAEAQAAICGLRLAADMGFRQIEVEGDSRAVVTKLQSDSDDPSDIGALISEAKGQTRRFQECRFLFRHRSRNRVAHALAALRRSLDTDLVWIEEAPVEIETLAAEDRRWLDPP</sequence>